<proteinExistence type="predicted"/>
<dbReference type="GO" id="GO:0032259">
    <property type="term" value="P:methylation"/>
    <property type="evidence" value="ECO:0007669"/>
    <property type="project" value="UniProtKB-KW"/>
</dbReference>
<dbReference type="RefSeq" id="WP_138120754.1">
    <property type="nucleotide sequence ID" value="NZ_JRPK02000001.1"/>
</dbReference>
<gene>
    <name evidence="1" type="ORF">LS80_000400</name>
</gene>
<dbReference type="GO" id="GO:0008168">
    <property type="term" value="F:methyltransferase activity"/>
    <property type="evidence" value="ECO:0007669"/>
    <property type="project" value="UniProtKB-KW"/>
</dbReference>
<dbReference type="Proteomes" id="UP000029861">
    <property type="component" value="Unassembled WGS sequence"/>
</dbReference>
<dbReference type="Gene3D" id="3.40.50.150">
    <property type="entry name" value="Vaccinia Virus protein VP39"/>
    <property type="match status" value="1"/>
</dbReference>
<name>A0A4U8THI5_9HELI</name>
<dbReference type="SUPFAM" id="SSF53335">
    <property type="entry name" value="S-adenosyl-L-methionine-dependent methyltransferases"/>
    <property type="match status" value="1"/>
</dbReference>
<accession>A0A4U8THI5</accession>
<evidence type="ECO:0000313" key="2">
    <source>
        <dbReference type="Proteomes" id="UP000029861"/>
    </source>
</evidence>
<comment type="caution">
    <text evidence="1">The sequence shown here is derived from an EMBL/GenBank/DDBJ whole genome shotgun (WGS) entry which is preliminary data.</text>
</comment>
<dbReference type="InterPro" id="IPR029063">
    <property type="entry name" value="SAM-dependent_MTases_sf"/>
</dbReference>
<dbReference type="PANTHER" id="PTHR43861">
    <property type="entry name" value="TRANS-ACONITATE 2-METHYLTRANSFERASE-RELATED"/>
    <property type="match status" value="1"/>
</dbReference>
<reference evidence="1 2" key="1">
    <citation type="journal article" date="2014" name="Genome Announc.">
        <title>Draft genome sequences of eight enterohepatic helicobacter species isolated from both laboratory and wild rodents.</title>
        <authorList>
            <person name="Sheh A."/>
            <person name="Shen Z."/>
            <person name="Fox J.G."/>
        </authorList>
    </citation>
    <scope>NUCLEOTIDE SEQUENCE [LARGE SCALE GENOMIC DNA]</scope>
    <source>
        <strain evidence="1 2">ATCC 49310</strain>
    </source>
</reference>
<dbReference type="EMBL" id="JRPK02000001">
    <property type="protein sequence ID" value="TLD99701.1"/>
    <property type="molecule type" value="Genomic_DNA"/>
</dbReference>
<protein>
    <submittedName>
        <fullName evidence="1">Class I SAM-dependent methyltransferase</fullName>
    </submittedName>
</protein>
<dbReference type="Pfam" id="PF13489">
    <property type="entry name" value="Methyltransf_23"/>
    <property type="match status" value="1"/>
</dbReference>
<dbReference type="AlphaFoldDB" id="A0A4U8THI5"/>
<dbReference type="CDD" id="cd02440">
    <property type="entry name" value="AdoMet_MTases"/>
    <property type="match status" value="1"/>
</dbReference>
<keyword evidence="1" id="KW-0808">Transferase</keyword>
<keyword evidence="1" id="KW-0489">Methyltransferase</keyword>
<dbReference type="STRING" id="50960.LS81_02115"/>
<sequence>MQIKKSHIINGITYFTPPPPILDTFAKKSHDISLSNPSSKHPASQTLESNADFHFPSEGMDMLYLAENKHFWHIARREFIYQEISRILTCLYPQDSGKNAKILDVGAGTGSITRHFLSQGFNNIALGEIHPQGLEYAKTYGIKDLYCMDLLDVPFQDEFDCIFAFDVLEHIDNDAEALKNMKSMLKNNTKSLLALSVPAHKWLWNTHDVHVHHKRRYTKIELVNLMKQNGFEIVCAKYFFISITPLLWIRALLHSAPYPNKQLDSINNLNITSISGNTAKSNPNQQINTHMMQNKKTSYYVESCEKTSKEELRDTPPPSLINSSLLGLCRLENKIQYYLPQNLSAPFGGSLLIIGRSVS</sequence>
<organism evidence="1 2">
    <name type="scientific">Helicobacter trogontum</name>
    <dbReference type="NCBI Taxonomy" id="50960"/>
    <lineage>
        <taxon>Bacteria</taxon>
        <taxon>Pseudomonadati</taxon>
        <taxon>Campylobacterota</taxon>
        <taxon>Epsilonproteobacteria</taxon>
        <taxon>Campylobacterales</taxon>
        <taxon>Helicobacteraceae</taxon>
        <taxon>Helicobacter</taxon>
    </lineage>
</organism>
<evidence type="ECO:0000313" key="1">
    <source>
        <dbReference type="EMBL" id="TLD99701.1"/>
    </source>
</evidence>